<dbReference type="AlphaFoldDB" id="A0A1I6Y3E1"/>
<evidence type="ECO:0000256" key="1">
    <source>
        <dbReference type="SAM" id="Phobius"/>
    </source>
</evidence>
<organism evidence="2 3">
    <name type="scientific">Lishizhenia tianjinensis</name>
    <dbReference type="NCBI Taxonomy" id="477690"/>
    <lineage>
        <taxon>Bacteria</taxon>
        <taxon>Pseudomonadati</taxon>
        <taxon>Bacteroidota</taxon>
        <taxon>Flavobacteriia</taxon>
        <taxon>Flavobacteriales</taxon>
        <taxon>Crocinitomicaceae</taxon>
        <taxon>Lishizhenia</taxon>
    </lineage>
</organism>
<dbReference type="PANTHER" id="PTHR37305:SF1">
    <property type="entry name" value="MEMBRANE PROTEIN"/>
    <property type="match status" value="1"/>
</dbReference>
<dbReference type="RefSeq" id="WP_090246197.1">
    <property type="nucleotide sequence ID" value="NZ_FPAS01000001.1"/>
</dbReference>
<dbReference type="STRING" id="477690.SAMN05216474_0620"/>
<accession>A0A1I6Y3E1</accession>
<dbReference type="EMBL" id="FPAS01000001">
    <property type="protein sequence ID" value="SFT44751.1"/>
    <property type="molecule type" value="Genomic_DNA"/>
</dbReference>
<dbReference type="GO" id="GO:0140359">
    <property type="term" value="F:ABC-type transporter activity"/>
    <property type="evidence" value="ECO:0007669"/>
    <property type="project" value="InterPro"/>
</dbReference>
<protein>
    <submittedName>
        <fullName evidence="2">ABC-type transport system involved in multi-copper enzyme maturation, permease component</fullName>
    </submittedName>
</protein>
<gene>
    <name evidence="2" type="ORF">SAMN05216474_0620</name>
</gene>
<proteinExistence type="predicted"/>
<evidence type="ECO:0000313" key="3">
    <source>
        <dbReference type="Proteomes" id="UP000236454"/>
    </source>
</evidence>
<keyword evidence="1" id="KW-1133">Transmembrane helix</keyword>
<dbReference type="GO" id="GO:0005886">
    <property type="term" value="C:plasma membrane"/>
    <property type="evidence" value="ECO:0007669"/>
    <property type="project" value="UniProtKB-SubCell"/>
</dbReference>
<keyword evidence="1" id="KW-0472">Membrane</keyword>
<name>A0A1I6Y3E1_9FLAO</name>
<keyword evidence="1" id="KW-0812">Transmembrane</keyword>
<feature type="transmembrane region" description="Helical" evidence="1">
    <location>
        <begin position="147"/>
        <end position="172"/>
    </location>
</feature>
<sequence length="277" mass="32039">MIRLLKIELFKLWNNKLVKVLIFLYLGLLSLLALLTAVKFNIGLFTFDLAKEGIFDFPIVWKIAAFITAWFKVFLAIIIINSITMEYSGRTLKQNLIDGLSKREFLFSKFLAVVFFSLVATLFITVLSSLLGWIHSADYTMSEYFEGYIYMLGYLVKHIAFISFCMLLAFLIRKSALTLGLVFVWYVFEVIILLVIRWTFDMPELATELNHYLPLMSIYYLTPEPFSQLETAQQMGQAMGAEVNYDNGFGVKAFVTALLWIGVYLFLSFRLLKKRDL</sequence>
<feature type="transmembrane region" description="Helical" evidence="1">
    <location>
        <begin position="110"/>
        <end position="135"/>
    </location>
</feature>
<reference evidence="2 3" key="1">
    <citation type="submission" date="2016-10" db="EMBL/GenBank/DDBJ databases">
        <authorList>
            <person name="de Groot N.N."/>
        </authorList>
    </citation>
    <scope>NUCLEOTIDE SEQUENCE [LARGE SCALE GENOMIC DNA]</scope>
    <source>
        <strain evidence="2 3">CGMCC 1.7005</strain>
    </source>
</reference>
<dbReference type="PANTHER" id="PTHR37305">
    <property type="entry name" value="INTEGRAL MEMBRANE PROTEIN-RELATED"/>
    <property type="match status" value="1"/>
</dbReference>
<keyword evidence="3" id="KW-1185">Reference proteome</keyword>
<feature type="transmembrane region" description="Helical" evidence="1">
    <location>
        <begin position="21"/>
        <end position="47"/>
    </location>
</feature>
<feature type="transmembrane region" description="Helical" evidence="1">
    <location>
        <begin position="179"/>
        <end position="200"/>
    </location>
</feature>
<dbReference type="OrthoDB" id="1452202at2"/>
<feature type="transmembrane region" description="Helical" evidence="1">
    <location>
        <begin position="253"/>
        <end position="272"/>
    </location>
</feature>
<dbReference type="Pfam" id="PF12679">
    <property type="entry name" value="ABC2_membrane_2"/>
    <property type="match status" value="1"/>
</dbReference>
<evidence type="ECO:0000313" key="2">
    <source>
        <dbReference type="EMBL" id="SFT44751.1"/>
    </source>
</evidence>
<dbReference type="Proteomes" id="UP000236454">
    <property type="component" value="Unassembled WGS sequence"/>
</dbReference>
<feature type="transmembrane region" description="Helical" evidence="1">
    <location>
        <begin position="59"/>
        <end position="80"/>
    </location>
</feature>